<evidence type="ECO:0000313" key="1">
    <source>
        <dbReference type="EMBL" id="CAE7584879.1"/>
    </source>
</evidence>
<protein>
    <submittedName>
        <fullName evidence="1">Uncharacterized protein</fullName>
    </submittedName>
</protein>
<comment type="caution">
    <text evidence="1">The sequence shown here is derived from an EMBL/GenBank/DDBJ whole genome shotgun (WGS) entry which is preliminary data.</text>
</comment>
<sequence length="854" mass="93657">MCFRPGLAIKVKECFQKEAERLARQKQMAGPFGWLGDAFGFGADMCGLGLLSDKGEVSLQQRANHSSDFVVAAVCGGMSAGSAIMDAVNGGIEKVHDAENFAADDCNRMAAEMTLEKLEGIEQTLGDVQGQITDVENMVAAVGDQMRVNHAETKQMLTSLANQVREGQEAMRQIETNLDNRLLAISRNTATLSAKLDLLSNKLSKSMEEAEAAHYRELLARFSAAAAVIRGAYEDIVESGRNIDRHNARLTLPVVSSGLSVAKEESVSLQARSQEQLQNSWGRARDAFADLTGILSEGGLLYLHFKLLLQAEATDWVNTREIRTVFLEMDAFITEMTSKLDGDYMLARFVETMMYMDAMLESYLARFPNYETIGAYLQNLDDFKNNLAETKVRLAEDSLRATILEAPMLGRYRPLDSCAAAAFRYGIVDTMARWRQRNVATENSVLVIPSKLLHGEDGAIFHCNQRSPTVNSNVIVANFNPAPTDWTDQISSPMQHNGRTTDVLTIDCGEDYVVDGTSVRSAKAQCSCRTQESSPPGCHANHGCVLYKVTWTCNIHPSGPASSLKCKLKSEAPQKTVTKTSPPSHSVTKQIGSDGQAFTMLTTYLERLTAGLLTKKVSGEKCYRIGENGLGIKVGNNFVQIGKWRLAMINSAHFSLSHSEGQTPQIWRSDGTMHPGPRTDWGSWGWAEGVTLTSLSMDTSQYGVFFGDRFIQVGNWRFGQTDPSHFTISVKNPNGQVRTVQIFRRDGLVVTLGPPSEAAYNTWGFHRDRPQGISFGDHFLQIAGFRLSATADANGDAFTISHTTGVDPKSHNTAKTIMAYRKAGTHYVPGAGAPQRQVSTFARPACQEDTPNMA</sequence>
<dbReference type="AlphaFoldDB" id="A0A812UL89"/>
<reference evidence="1" key="1">
    <citation type="submission" date="2021-02" db="EMBL/GenBank/DDBJ databases">
        <authorList>
            <person name="Dougan E. K."/>
            <person name="Rhodes N."/>
            <person name="Thang M."/>
            <person name="Chan C."/>
        </authorList>
    </citation>
    <scope>NUCLEOTIDE SEQUENCE</scope>
</reference>
<dbReference type="Proteomes" id="UP000604046">
    <property type="component" value="Unassembled WGS sequence"/>
</dbReference>
<gene>
    <name evidence="1" type="ORF">SNAT2548_LOCUS33351</name>
</gene>
<dbReference type="EMBL" id="CAJNDS010002752">
    <property type="protein sequence ID" value="CAE7584879.1"/>
    <property type="molecule type" value="Genomic_DNA"/>
</dbReference>
<accession>A0A812UL89</accession>
<organism evidence="1 2">
    <name type="scientific">Symbiodinium natans</name>
    <dbReference type="NCBI Taxonomy" id="878477"/>
    <lineage>
        <taxon>Eukaryota</taxon>
        <taxon>Sar</taxon>
        <taxon>Alveolata</taxon>
        <taxon>Dinophyceae</taxon>
        <taxon>Suessiales</taxon>
        <taxon>Symbiodiniaceae</taxon>
        <taxon>Symbiodinium</taxon>
    </lineage>
</organism>
<keyword evidence="2" id="KW-1185">Reference proteome</keyword>
<name>A0A812UL89_9DINO</name>
<evidence type="ECO:0000313" key="2">
    <source>
        <dbReference type="Proteomes" id="UP000604046"/>
    </source>
</evidence>
<proteinExistence type="predicted"/>